<name>A0ACB7T791_HYAAI</name>
<gene>
    <name evidence="1" type="ORF">HPB50_015461</name>
</gene>
<organism evidence="1 2">
    <name type="scientific">Hyalomma asiaticum</name>
    <name type="common">Tick</name>
    <dbReference type="NCBI Taxonomy" id="266040"/>
    <lineage>
        <taxon>Eukaryota</taxon>
        <taxon>Metazoa</taxon>
        <taxon>Ecdysozoa</taxon>
        <taxon>Arthropoda</taxon>
        <taxon>Chelicerata</taxon>
        <taxon>Arachnida</taxon>
        <taxon>Acari</taxon>
        <taxon>Parasitiformes</taxon>
        <taxon>Ixodida</taxon>
        <taxon>Ixodoidea</taxon>
        <taxon>Ixodidae</taxon>
        <taxon>Hyalomminae</taxon>
        <taxon>Hyalomma</taxon>
    </lineage>
</organism>
<comment type="caution">
    <text evidence="1">The sequence shown here is derived from an EMBL/GenBank/DDBJ whole genome shotgun (WGS) entry which is preliminary data.</text>
</comment>
<reference evidence="1" key="1">
    <citation type="submission" date="2020-05" db="EMBL/GenBank/DDBJ databases">
        <title>Large-scale comparative analyses of tick genomes elucidate their genetic diversity and vector capacities.</title>
        <authorList>
            <person name="Jia N."/>
            <person name="Wang J."/>
            <person name="Shi W."/>
            <person name="Du L."/>
            <person name="Sun Y."/>
            <person name="Zhan W."/>
            <person name="Jiang J."/>
            <person name="Wang Q."/>
            <person name="Zhang B."/>
            <person name="Ji P."/>
            <person name="Sakyi L.B."/>
            <person name="Cui X."/>
            <person name="Yuan T."/>
            <person name="Jiang B."/>
            <person name="Yang W."/>
            <person name="Lam T.T.-Y."/>
            <person name="Chang Q."/>
            <person name="Ding S."/>
            <person name="Wang X."/>
            <person name="Zhu J."/>
            <person name="Ruan X."/>
            <person name="Zhao L."/>
            <person name="Wei J."/>
            <person name="Que T."/>
            <person name="Du C."/>
            <person name="Cheng J."/>
            <person name="Dai P."/>
            <person name="Han X."/>
            <person name="Huang E."/>
            <person name="Gao Y."/>
            <person name="Liu J."/>
            <person name="Shao H."/>
            <person name="Ye R."/>
            <person name="Li L."/>
            <person name="Wei W."/>
            <person name="Wang X."/>
            <person name="Wang C."/>
            <person name="Yang T."/>
            <person name="Huo Q."/>
            <person name="Li W."/>
            <person name="Guo W."/>
            <person name="Chen H."/>
            <person name="Zhou L."/>
            <person name="Ni X."/>
            <person name="Tian J."/>
            <person name="Zhou Y."/>
            <person name="Sheng Y."/>
            <person name="Liu T."/>
            <person name="Pan Y."/>
            <person name="Xia L."/>
            <person name="Li J."/>
            <person name="Zhao F."/>
            <person name="Cao W."/>
        </authorList>
    </citation>
    <scope>NUCLEOTIDE SEQUENCE</scope>
    <source>
        <strain evidence="1">Hyas-2018</strain>
    </source>
</reference>
<dbReference type="EMBL" id="CM023491">
    <property type="protein sequence ID" value="KAH6941272.1"/>
    <property type="molecule type" value="Genomic_DNA"/>
</dbReference>
<keyword evidence="2" id="KW-1185">Reference proteome</keyword>
<sequence length="329" mass="35901">MAYDMDTSSSSELSADEWPSRNFTGAGGGDNSSPLYLSEGEEEEPLTTVVAMTVVYAVILVTGVTGNVCTCIVIARNRYMHTATNFYLFSLSVSDLLLLLLGLPQEMYQLWRKYPYAFGEVFCVLRGLTSEMSTNASILTITAFTVERYVAICHPLRAHTMSQLPRAIRSIVGIWIVAGAFAVPLALQFGIVYQRTADGSGFLPETAACMLKRPVEHAFTVSTVLFFVLPISVISVLYILIGLQLRRSNAATRRDCSPDMNGKSHHPRSNAMVPMRTPRQSGGGSKRAVVKMLGTLVKSKVHVKSKDELNAKQSRHLAASGSAHMDGNV</sequence>
<protein>
    <submittedName>
        <fullName evidence="1">Uncharacterized protein</fullName>
    </submittedName>
</protein>
<dbReference type="Proteomes" id="UP000821845">
    <property type="component" value="Chromosome 11"/>
</dbReference>
<evidence type="ECO:0000313" key="2">
    <source>
        <dbReference type="Proteomes" id="UP000821845"/>
    </source>
</evidence>
<accession>A0ACB7T791</accession>
<evidence type="ECO:0000313" key="1">
    <source>
        <dbReference type="EMBL" id="KAH6941272.1"/>
    </source>
</evidence>
<proteinExistence type="predicted"/>